<dbReference type="Pfam" id="PF00171">
    <property type="entry name" value="Aldedh"/>
    <property type="match status" value="1"/>
</dbReference>
<dbReference type="GO" id="GO:0004029">
    <property type="term" value="F:aldehyde dehydrogenase (NAD+) activity"/>
    <property type="evidence" value="ECO:0007669"/>
    <property type="project" value="TreeGrafter"/>
</dbReference>
<gene>
    <name evidence="10" type="primary">LOC100906894</name>
</gene>
<dbReference type="GO" id="GO:0005737">
    <property type="term" value="C:cytoplasm"/>
    <property type="evidence" value="ECO:0007669"/>
    <property type="project" value="TreeGrafter"/>
</dbReference>
<dbReference type="PANTHER" id="PTHR43570:SF16">
    <property type="entry name" value="ALDEHYDE DEHYDROGENASE TYPE III, ISOFORM Q"/>
    <property type="match status" value="1"/>
</dbReference>
<feature type="active site" evidence="5">
    <location>
        <position position="260"/>
    </location>
</feature>
<dbReference type="PANTHER" id="PTHR43570">
    <property type="entry name" value="ALDEHYDE DEHYDROGENASE"/>
    <property type="match status" value="1"/>
</dbReference>
<dbReference type="InterPro" id="IPR016163">
    <property type="entry name" value="Ald_DH_C"/>
</dbReference>
<sequence length="517" mass="57092">MAEAAKPFHILDGGEKVETKYTGQIDKLRATFASGRTRNIKWRVEQLKQLERFFSENRDAMIEALDKDLSKNKMESVLFELEVTLNEVKGALSDIHDWVKPEPVGKNPMTVLDKPYIHSEPLGVCLIMGAWNYPVNLAIAPAIGAIAAGNAVVLKPSDLSPATALLMEKLTDYLDPDAFLVVNGGIPETTELLKEKFDHIFYTGSVNVGKIVHAAAQKHLTPVVLELGGKSPVFIDASADLEISVRRILWGKWINAGQTCVAPDYILCTEAIYDRIIDICKTVAVEFFGDNPKESKDFGRIVTPRHAKRLESLLQDVDAAVGGDSDTNNRYVAPTVLRNVKKTDPIMREEIFGPILPVLKTADLTEAIEYINSRDKPLTAYVFAKDSRVIKRFIQETTSGSVCVNDVVVQLSLDTLPFGGVGNSGIGKYHGKHSFDCYSNKKAVLQRDFNPIGEMLGKKRYPPYTDGKLKLFQQLLLKRSNPLAFACKAVPYAIGAALGAGGVFLYQYLTTVTEQKQ</sequence>
<comment type="similarity">
    <text evidence="1 4 7">Belongs to the aldehyde dehydrogenase family.</text>
</comment>
<name>A0AAJ6VZD0_9ACAR</name>
<evidence type="ECO:0000256" key="1">
    <source>
        <dbReference type="ARBA" id="ARBA00009986"/>
    </source>
</evidence>
<dbReference type="Gene3D" id="3.40.605.10">
    <property type="entry name" value="Aldehyde Dehydrogenase, Chain A, domain 1"/>
    <property type="match status" value="1"/>
</dbReference>
<evidence type="ECO:0000256" key="2">
    <source>
        <dbReference type="ARBA" id="ARBA00023002"/>
    </source>
</evidence>
<proteinExistence type="inferred from homology"/>
<evidence type="ECO:0000256" key="6">
    <source>
        <dbReference type="PROSITE-ProRule" id="PRU10007"/>
    </source>
</evidence>
<dbReference type="PIRSF" id="PIRSF036492">
    <property type="entry name" value="ALDH"/>
    <property type="match status" value="1"/>
</dbReference>
<feature type="active site" evidence="5 6">
    <location>
        <position position="226"/>
    </location>
</feature>
<accession>A0AAJ6VZD0</accession>
<feature type="domain" description="Aldehyde dehydrogenase" evidence="8">
    <location>
        <begin position="27"/>
        <end position="444"/>
    </location>
</feature>
<dbReference type="SUPFAM" id="SSF53720">
    <property type="entry name" value="ALDH-like"/>
    <property type="match status" value="1"/>
</dbReference>
<dbReference type="InterPro" id="IPR016161">
    <property type="entry name" value="Ald_DH/histidinol_DH"/>
</dbReference>
<dbReference type="FunFam" id="3.40.309.10:FF:000003">
    <property type="entry name" value="Aldehyde dehydrogenase"/>
    <property type="match status" value="1"/>
</dbReference>
<dbReference type="InterPro" id="IPR015590">
    <property type="entry name" value="Aldehyde_DH_dom"/>
</dbReference>
<organism evidence="9 10">
    <name type="scientific">Galendromus occidentalis</name>
    <name type="common">western predatory mite</name>
    <dbReference type="NCBI Taxonomy" id="34638"/>
    <lineage>
        <taxon>Eukaryota</taxon>
        <taxon>Metazoa</taxon>
        <taxon>Ecdysozoa</taxon>
        <taxon>Arthropoda</taxon>
        <taxon>Chelicerata</taxon>
        <taxon>Arachnida</taxon>
        <taxon>Acari</taxon>
        <taxon>Parasitiformes</taxon>
        <taxon>Mesostigmata</taxon>
        <taxon>Gamasina</taxon>
        <taxon>Phytoseioidea</taxon>
        <taxon>Phytoseiidae</taxon>
        <taxon>Typhlodrominae</taxon>
        <taxon>Galendromus</taxon>
    </lineage>
</organism>
<evidence type="ECO:0000256" key="5">
    <source>
        <dbReference type="PIRSR" id="PIRSR036492-1"/>
    </source>
</evidence>
<dbReference type="GeneID" id="100906894"/>
<dbReference type="InterPro" id="IPR016162">
    <property type="entry name" value="Ald_DH_N"/>
</dbReference>
<protein>
    <recommendedName>
        <fullName evidence="4">Aldehyde dehydrogenase</fullName>
    </recommendedName>
</protein>
<dbReference type="PROSITE" id="PS00687">
    <property type="entry name" value="ALDEHYDE_DEHYDR_GLU"/>
    <property type="match status" value="1"/>
</dbReference>
<evidence type="ECO:0000256" key="3">
    <source>
        <dbReference type="ARBA" id="ARBA00023027"/>
    </source>
</evidence>
<dbReference type="Gene3D" id="3.40.309.10">
    <property type="entry name" value="Aldehyde Dehydrogenase, Chain A, domain 2"/>
    <property type="match status" value="1"/>
</dbReference>
<dbReference type="InterPro" id="IPR012394">
    <property type="entry name" value="Aldehyde_DH_NAD(P)"/>
</dbReference>
<reference evidence="10" key="1">
    <citation type="submission" date="2025-08" db="UniProtKB">
        <authorList>
            <consortium name="RefSeq"/>
        </authorList>
    </citation>
    <scope>IDENTIFICATION</scope>
</reference>
<dbReference type="RefSeq" id="XP_003746957.1">
    <property type="nucleotide sequence ID" value="XM_003746909.2"/>
</dbReference>
<evidence type="ECO:0000256" key="7">
    <source>
        <dbReference type="RuleBase" id="RU003345"/>
    </source>
</evidence>
<dbReference type="KEGG" id="goe:100906894"/>
<keyword evidence="9" id="KW-1185">Reference proteome</keyword>
<evidence type="ECO:0000313" key="10">
    <source>
        <dbReference type="RefSeq" id="XP_003746957.1"/>
    </source>
</evidence>
<dbReference type="GO" id="GO:0006081">
    <property type="term" value="P:aldehyde metabolic process"/>
    <property type="evidence" value="ECO:0007669"/>
    <property type="project" value="InterPro"/>
</dbReference>
<dbReference type="FunFam" id="3.40.605.10:FF:000004">
    <property type="entry name" value="Aldehyde dehydrogenase"/>
    <property type="match status" value="1"/>
</dbReference>
<evidence type="ECO:0000259" key="8">
    <source>
        <dbReference type="Pfam" id="PF00171"/>
    </source>
</evidence>
<evidence type="ECO:0000313" key="9">
    <source>
        <dbReference type="Proteomes" id="UP000694867"/>
    </source>
</evidence>
<dbReference type="AlphaFoldDB" id="A0AAJ6VZD0"/>
<keyword evidence="2 4" id="KW-0560">Oxidoreductase</keyword>
<dbReference type="InterPro" id="IPR029510">
    <property type="entry name" value="Ald_DH_CS_GLU"/>
</dbReference>
<evidence type="ECO:0000256" key="4">
    <source>
        <dbReference type="PIRNR" id="PIRNR036492"/>
    </source>
</evidence>
<dbReference type="Proteomes" id="UP000694867">
    <property type="component" value="Unplaced"/>
</dbReference>
<keyword evidence="3" id="KW-0520">NAD</keyword>